<dbReference type="HOGENOM" id="CLU_2155371_0_0_4"/>
<dbReference type="Proteomes" id="UP000002743">
    <property type="component" value="Chromosome"/>
</dbReference>
<reference evidence="2" key="1">
    <citation type="submission" date="2009-07" db="EMBL/GenBank/DDBJ databases">
        <title>Complete sequence of chromosome of Methylovorus sp. SIP3-4.</title>
        <authorList>
            <person name="Lucas S."/>
            <person name="Copeland A."/>
            <person name="Lapidus A."/>
            <person name="Glavina del Rio T."/>
            <person name="Tice H."/>
            <person name="Bruce D."/>
            <person name="Goodwin L."/>
            <person name="Pitluck S."/>
            <person name="Clum A."/>
            <person name="Larimer F."/>
            <person name="Land M."/>
            <person name="Hauser L."/>
            <person name="Kyrpides N."/>
            <person name="Mikhailova N."/>
            <person name="Kayluzhnaya M."/>
            <person name="Chistoserdova L."/>
        </authorList>
    </citation>
    <scope>NUCLEOTIDE SEQUENCE [LARGE SCALE GENOMIC DNA]</scope>
    <source>
        <strain evidence="2">SIP3-4</strain>
    </source>
</reference>
<dbReference type="AlphaFoldDB" id="C6X7I1"/>
<dbReference type="STRING" id="582744.Msip34_2204"/>
<protein>
    <recommendedName>
        <fullName evidence="3">DUF3240 domain-containing protein</fullName>
    </recommendedName>
</protein>
<name>C6X7I1_METGS</name>
<accession>C6X7I1</accession>
<dbReference type="EMBL" id="CP001674">
    <property type="protein sequence ID" value="ACT51446.1"/>
    <property type="molecule type" value="Genomic_DNA"/>
</dbReference>
<dbReference type="Pfam" id="PF11582">
    <property type="entry name" value="DUF3240"/>
    <property type="match status" value="1"/>
</dbReference>
<gene>
    <name evidence="1" type="ordered locus">Msip34_2204</name>
</gene>
<dbReference type="InterPro" id="IPR021634">
    <property type="entry name" value="DUF3240"/>
</dbReference>
<evidence type="ECO:0000313" key="1">
    <source>
        <dbReference type="EMBL" id="ACT51446.1"/>
    </source>
</evidence>
<dbReference type="KEGG" id="mei:Msip34_2204"/>
<evidence type="ECO:0000313" key="2">
    <source>
        <dbReference type="Proteomes" id="UP000002743"/>
    </source>
</evidence>
<proteinExistence type="predicted"/>
<dbReference type="InterPro" id="IPR015867">
    <property type="entry name" value="N-reg_PII/ATP_PRibTrfase_C"/>
</dbReference>
<keyword evidence="2" id="KW-1185">Reference proteome</keyword>
<organism evidence="1 2">
    <name type="scientific">Methylovorus glucosotrophus (strain SIP3-4)</name>
    <dbReference type="NCBI Taxonomy" id="582744"/>
    <lineage>
        <taxon>Bacteria</taxon>
        <taxon>Pseudomonadati</taxon>
        <taxon>Pseudomonadota</taxon>
        <taxon>Betaproteobacteria</taxon>
        <taxon>Nitrosomonadales</taxon>
        <taxon>Methylophilaceae</taxon>
        <taxon>Methylovorus</taxon>
    </lineage>
</organism>
<dbReference type="Gene3D" id="3.30.70.120">
    <property type="match status" value="1"/>
</dbReference>
<evidence type="ECO:0008006" key="3">
    <source>
        <dbReference type="Google" id="ProtNLM"/>
    </source>
</evidence>
<sequence>MQESTTTMAVLQVSVQPEHEEQMVDYLIQTLPGVRFSSQMISLHGQPEGGLSLREQVLGTTRRCLFSVQAEAADLQALAAGLGQGALSFPVEYRVLPLLLAGQYTPATQRD</sequence>
<reference evidence="1 2" key="2">
    <citation type="journal article" date="2011" name="J. Bacteriol.">
        <title>Genomes of three methylotrophs from a single niche uncover genetic and metabolic divergence of Methylophilaceae.</title>
        <authorList>
            <person name="Lapidus A."/>
            <person name="Clum A."/>
            <person name="Labutti K."/>
            <person name="Kaluzhnaya M.G."/>
            <person name="Lim S."/>
            <person name="Beck D.A."/>
            <person name="Glavina Del Rio T."/>
            <person name="Nolan M."/>
            <person name="Mavromatis K."/>
            <person name="Huntemann M."/>
            <person name="Lucas S."/>
            <person name="Lidstrom M.E."/>
            <person name="Ivanova N."/>
            <person name="Chistoserdova L."/>
        </authorList>
    </citation>
    <scope>NUCLEOTIDE SEQUENCE [LARGE SCALE GENOMIC DNA]</scope>
    <source>
        <strain evidence="1 2">SIP3-4</strain>
    </source>
</reference>
<dbReference type="RefSeq" id="WP_015830769.1">
    <property type="nucleotide sequence ID" value="NC_012969.1"/>
</dbReference>